<proteinExistence type="predicted"/>
<evidence type="ECO:0000313" key="2">
    <source>
        <dbReference type="Proteomes" id="UP001148629"/>
    </source>
</evidence>
<name>A0ACC1SCT3_9HYPO</name>
<gene>
    <name evidence="1" type="ORF">NM208_g6497</name>
</gene>
<reference evidence="1" key="1">
    <citation type="submission" date="2022-08" db="EMBL/GenBank/DDBJ databases">
        <title>Genome Sequence of Fusarium decemcellulare.</title>
        <authorList>
            <person name="Buettner E."/>
        </authorList>
    </citation>
    <scope>NUCLEOTIDE SEQUENCE</scope>
    <source>
        <strain evidence="1">Babe19</strain>
    </source>
</reference>
<dbReference type="EMBL" id="JANRMS010000606">
    <property type="protein sequence ID" value="KAJ3536979.1"/>
    <property type="molecule type" value="Genomic_DNA"/>
</dbReference>
<evidence type="ECO:0000313" key="1">
    <source>
        <dbReference type="EMBL" id="KAJ3536979.1"/>
    </source>
</evidence>
<dbReference type="Proteomes" id="UP001148629">
    <property type="component" value="Unassembled WGS sequence"/>
</dbReference>
<accession>A0ACC1SCT3</accession>
<organism evidence="1 2">
    <name type="scientific">Fusarium decemcellulare</name>
    <dbReference type="NCBI Taxonomy" id="57161"/>
    <lineage>
        <taxon>Eukaryota</taxon>
        <taxon>Fungi</taxon>
        <taxon>Dikarya</taxon>
        <taxon>Ascomycota</taxon>
        <taxon>Pezizomycotina</taxon>
        <taxon>Sordariomycetes</taxon>
        <taxon>Hypocreomycetidae</taxon>
        <taxon>Hypocreales</taxon>
        <taxon>Nectriaceae</taxon>
        <taxon>Fusarium</taxon>
        <taxon>Fusarium decemcellulare species complex</taxon>
    </lineage>
</organism>
<comment type="caution">
    <text evidence="1">The sequence shown here is derived from an EMBL/GenBank/DDBJ whole genome shotgun (WGS) entry which is preliminary data.</text>
</comment>
<protein>
    <submittedName>
        <fullName evidence="1">Uncharacterized protein</fullName>
    </submittedName>
</protein>
<sequence>MPPKRGKGKTKGTATPAEKSSYPTFSSQSVRRFNEFAAAKNCAEWHDKASYKCVSSEVPDKYKSNEGDRERKTSLAQSKESKELRMAMPCPVPLMSSTSTTKTPRPTVIPLLAPTVWPNDTERQANQVAPAAIMLVHAVQILLFAPVEWEETISYSTNPEDYRHGYLILEGPDQTLVVGGRFSMEDLNRAIFLLYAFSNRRNGRVNLLQERAPRKSGKTRWSRYHDPTFIFLDEEPAAVDKLVDQVAIN</sequence>
<keyword evidence="2" id="KW-1185">Reference proteome</keyword>